<proteinExistence type="predicted"/>
<dbReference type="PROSITE" id="PS51257">
    <property type="entry name" value="PROKAR_LIPOPROTEIN"/>
    <property type="match status" value="1"/>
</dbReference>
<dbReference type="EMBL" id="JARTLD010000021">
    <property type="protein sequence ID" value="MED5017257.1"/>
    <property type="molecule type" value="Genomic_DNA"/>
</dbReference>
<protein>
    <submittedName>
        <fullName evidence="7">Extracellular solute-binding protein</fullName>
    </submittedName>
</protein>
<dbReference type="PANTHER" id="PTHR43649:SF33">
    <property type="entry name" value="POLYGALACTURONAN_RHAMNOGALACTURONAN-BINDING PROTEIN YTCQ"/>
    <property type="match status" value="1"/>
</dbReference>
<dbReference type="Pfam" id="PF01547">
    <property type="entry name" value="SBP_bac_1"/>
    <property type="match status" value="1"/>
</dbReference>
<evidence type="ECO:0000256" key="5">
    <source>
        <dbReference type="ARBA" id="ARBA00023288"/>
    </source>
</evidence>
<name>A0ABU6PR17_9BACL</name>
<reference evidence="7 8" key="1">
    <citation type="submission" date="2023-03" db="EMBL/GenBank/DDBJ databases">
        <title>Bacillus Genome Sequencing.</title>
        <authorList>
            <person name="Dunlap C."/>
        </authorList>
    </citation>
    <scope>NUCLEOTIDE SEQUENCE [LARGE SCALE GENOMIC DNA]</scope>
    <source>
        <strain evidence="7 8">NRS-52</strain>
    </source>
</reference>
<evidence type="ECO:0000313" key="7">
    <source>
        <dbReference type="EMBL" id="MED5017257.1"/>
    </source>
</evidence>
<evidence type="ECO:0000256" key="6">
    <source>
        <dbReference type="SAM" id="SignalP"/>
    </source>
</evidence>
<organism evidence="7 8">
    <name type="scientific">Paenibacillus chibensis</name>
    <dbReference type="NCBI Taxonomy" id="59846"/>
    <lineage>
        <taxon>Bacteria</taxon>
        <taxon>Bacillati</taxon>
        <taxon>Bacillota</taxon>
        <taxon>Bacilli</taxon>
        <taxon>Bacillales</taxon>
        <taxon>Paenibacillaceae</taxon>
        <taxon>Paenibacillus</taxon>
    </lineage>
</organism>
<evidence type="ECO:0000313" key="8">
    <source>
        <dbReference type="Proteomes" id="UP001343257"/>
    </source>
</evidence>
<dbReference type="RefSeq" id="WP_328276829.1">
    <property type="nucleotide sequence ID" value="NZ_JARTLD010000021.1"/>
</dbReference>
<keyword evidence="1" id="KW-1003">Cell membrane</keyword>
<dbReference type="InterPro" id="IPR006059">
    <property type="entry name" value="SBP"/>
</dbReference>
<evidence type="ECO:0000256" key="4">
    <source>
        <dbReference type="ARBA" id="ARBA00023139"/>
    </source>
</evidence>
<evidence type="ECO:0000256" key="2">
    <source>
        <dbReference type="ARBA" id="ARBA00022729"/>
    </source>
</evidence>
<feature type="signal peptide" evidence="6">
    <location>
        <begin position="1"/>
        <end position="23"/>
    </location>
</feature>
<gene>
    <name evidence="7" type="ORF">P9847_08035</name>
</gene>
<keyword evidence="8" id="KW-1185">Reference proteome</keyword>
<keyword evidence="2 6" id="KW-0732">Signal</keyword>
<accession>A0ABU6PR17</accession>
<sequence>MLKKRVFSAATALVLVMSMLAGCSGGSQKDAESSSGGDASSGKKDKVELSLWLTPQWKGVMDASEQNADYDSFFKYAADKFSKQYDKYDVKVNVQVIAGDQRDEMLNVNLNGGTPPDIFFESVFAMGDYVHRGALEPLDDIVDDAAKKDIDQKYWDNVTFGNNVYFYPFAHNPGTLAYNADMFKAAGLDSYIGDANAIQTWTMDDYDKILKALKEKLPKGSYPMGLYALNNQGDTWNLAYLRMFGNKFFDDQGNITVDDENGVKAAEWLKKIYSEGYTNPGAESVSSNDANAMFQNQQLAISFTNPVLFNNSKADMEAGKAPKFDIRLANIPSASGNPLSFTYVVGACVFKTGDEVKTQVAKDFVKFFSTDPELVKASKNSIPVRSSVAAEFKDQYPLFAAYDANASNLFNFTGNVPGYSELRQVLYPELQAMYIGEKTPAQAIKDYQTKGNAVIQKAKESSIIFKK</sequence>
<evidence type="ECO:0000256" key="3">
    <source>
        <dbReference type="ARBA" id="ARBA00023136"/>
    </source>
</evidence>
<dbReference type="Gene3D" id="3.40.190.10">
    <property type="entry name" value="Periplasmic binding protein-like II"/>
    <property type="match status" value="1"/>
</dbReference>
<feature type="chain" id="PRO_5046001567" evidence="6">
    <location>
        <begin position="24"/>
        <end position="467"/>
    </location>
</feature>
<keyword evidence="5" id="KW-0449">Lipoprotein</keyword>
<dbReference type="Proteomes" id="UP001343257">
    <property type="component" value="Unassembled WGS sequence"/>
</dbReference>
<dbReference type="PANTHER" id="PTHR43649">
    <property type="entry name" value="ARABINOSE-BINDING PROTEIN-RELATED"/>
    <property type="match status" value="1"/>
</dbReference>
<dbReference type="InterPro" id="IPR050490">
    <property type="entry name" value="Bact_solute-bd_prot1"/>
</dbReference>
<keyword evidence="4" id="KW-0564">Palmitate</keyword>
<dbReference type="SUPFAM" id="SSF53850">
    <property type="entry name" value="Periplasmic binding protein-like II"/>
    <property type="match status" value="1"/>
</dbReference>
<keyword evidence="3" id="KW-0472">Membrane</keyword>
<evidence type="ECO:0000256" key="1">
    <source>
        <dbReference type="ARBA" id="ARBA00022475"/>
    </source>
</evidence>
<comment type="caution">
    <text evidence="7">The sequence shown here is derived from an EMBL/GenBank/DDBJ whole genome shotgun (WGS) entry which is preliminary data.</text>
</comment>